<accession>A0ABX0QA02</accession>
<name>A0ABX0QA02_9BACT</name>
<dbReference type="Proteomes" id="UP000606008">
    <property type="component" value="Unassembled WGS sequence"/>
</dbReference>
<organism evidence="2 3">
    <name type="scientific">Fibrivirga algicola</name>
    <dbReference type="NCBI Taxonomy" id="2950420"/>
    <lineage>
        <taxon>Bacteria</taxon>
        <taxon>Pseudomonadati</taxon>
        <taxon>Bacteroidota</taxon>
        <taxon>Cytophagia</taxon>
        <taxon>Cytophagales</taxon>
        <taxon>Spirosomataceae</taxon>
        <taxon>Fibrivirga</taxon>
    </lineage>
</organism>
<dbReference type="RefSeq" id="WP_166690785.1">
    <property type="nucleotide sequence ID" value="NZ_WAEL01000001.1"/>
</dbReference>
<dbReference type="EMBL" id="WAEL01000001">
    <property type="protein sequence ID" value="NID09026.1"/>
    <property type="molecule type" value="Genomic_DNA"/>
</dbReference>
<comment type="caution">
    <text evidence="2">The sequence shown here is derived from an EMBL/GenBank/DDBJ whole genome shotgun (WGS) entry which is preliminary data.</text>
</comment>
<evidence type="ECO:0000256" key="1">
    <source>
        <dbReference type="SAM" id="SignalP"/>
    </source>
</evidence>
<protein>
    <submittedName>
        <fullName evidence="2">Uncharacterized protein</fullName>
    </submittedName>
</protein>
<evidence type="ECO:0000313" key="2">
    <source>
        <dbReference type="EMBL" id="NID09026.1"/>
    </source>
</evidence>
<keyword evidence="3" id="KW-1185">Reference proteome</keyword>
<reference evidence="2" key="1">
    <citation type="submission" date="2024-05" db="EMBL/GenBank/DDBJ databases">
        <authorList>
            <person name="Jung D.-H."/>
        </authorList>
    </citation>
    <scope>NUCLEOTIDE SEQUENCE</scope>
    <source>
        <strain evidence="2">JA-25</strain>
    </source>
</reference>
<sequence>MKLLLFSLLLMGLTPVRLLPMVDPDAPTPCLMSNGQPRPYPCEFTITAIRLMGKNNEVVGTLTPGSTTVKVPKSKAVSHTSWTGGESFMYNASLVFRRINTASFPPKPVSKGLPSLGFYTISTARVTSPITPSELTLSKRVDVAPTVPGPGIRSNQANFSLQLNYSTGSGATIIAPIRYVQIANPITFNKPFPASINQFRDKSEAFMEFLVTVDKTK</sequence>
<feature type="signal peptide" evidence="1">
    <location>
        <begin position="1"/>
        <end position="18"/>
    </location>
</feature>
<evidence type="ECO:0000313" key="3">
    <source>
        <dbReference type="Proteomes" id="UP000606008"/>
    </source>
</evidence>
<proteinExistence type="predicted"/>
<keyword evidence="1" id="KW-0732">Signal</keyword>
<feature type="chain" id="PRO_5047425558" evidence="1">
    <location>
        <begin position="19"/>
        <end position="217"/>
    </location>
</feature>
<gene>
    <name evidence="2" type="ORF">F7231_02485</name>
</gene>